<keyword evidence="1" id="KW-0175">Coiled coil</keyword>
<dbReference type="RefSeq" id="XP_003884314.1">
    <property type="nucleotide sequence ID" value="XM_003884265.1"/>
</dbReference>
<feature type="compositionally biased region" description="Basic and acidic residues" evidence="2">
    <location>
        <begin position="458"/>
        <end position="475"/>
    </location>
</feature>
<accession>F0VM05</accession>
<feature type="region of interest" description="Disordered" evidence="2">
    <location>
        <begin position="417"/>
        <end position="437"/>
    </location>
</feature>
<feature type="region of interest" description="Disordered" evidence="2">
    <location>
        <begin position="318"/>
        <end position="376"/>
    </location>
</feature>
<evidence type="ECO:0000256" key="2">
    <source>
        <dbReference type="SAM" id="MobiDB-lite"/>
    </source>
</evidence>
<feature type="compositionally biased region" description="Polar residues" evidence="2">
    <location>
        <begin position="488"/>
        <end position="500"/>
    </location>
</feature>
<dbReference type="InParanoid" id="F0VM05"/>
<feature type="compositionally biased region" description="Polar residues" evidence="2">
    <location>
        <begin position="138"/>
        <end position="156"/>
    </location>
</feature>
<feature type="region of interest" description="Disordered" evidence="2">
    <location>
        <begin position="1"/>
        <end position="65"/>
    </location>
</feature>
<feature type="compositionally biased region" description="Basic and acidic residues" evidence="2">
    <location>
        <begin position="36"/>
        <end position="45"/>
    </location>
</feature>
<sequence length="1022" mass="111545">MAPLPSGASEERPSGSLLHRRRGPDIRGSALSTDAEGGKEAKAFEDVEEASLSTELEASTDGSVQEELSNLVDGIAGEDGRIRLEDFEKLSGCSPSILNALQEKLPRQCSWNASQVKEVLLEVIVPHRSRLTARRESPSSTPVCAQQLSQEGTQESRPCLPTSDDLPNSGDPPGADSHPPSVPVLDEAVPSDESFPLRSTKVLTPSGTRTPVSPSATSPPSRSGTPRGLTVAVPPAFHRSVSRLHLERLQRDAPVSADFTFSASAAFGHVANDTTHGGAGDGTHKGTGQDAGPDVASAHALRRRGGGSLTLRSFDELPSAMSRPAGPEQQSTAGIPETGAGTGTVPISPLGRQSVSSGDGGAIASETVAGDGVTRKRSHAVGGFRQGMGAAEATFTQQSRHGPGFVAGTSGVHNAFPTPAPPVTERGDSPSCLYPDNLEYQPSSSLWSSANRALDGEVAKERARKDSFSSTRSDEQSALNRAPKTADRGQTSNAKGYSDTTFVTAEEEANLATGNEDERAGDKIHQRHSADVDGSIMLDRAHAEHLKMSFLQMADFYLSLCYHMGILFNQEKDQTLEERHHLHETLDKYKAKMQLVENQLKINFELVQQQREQLDTLEKDMQLRDHIDRRREGEIVELQSRLKKEHQEHIEELRKRDEEVEEILRLYDALKRKHRKMLDENAALHGQLESADEKIANLTAAAAKRSANGQSQHGPKDNPDVASRTSLVEEMATLLSIPSVSGFRTYTPPLRRTERGSQKFSFHRLSSHQTDVHAEVRGVSLLEELLKTASEMDLPPAEKRETSSEPETEALLLPSELREEEARPMPLTVAAPQPAPVVVQQSVVQEEDPPLPPAVIPPESPCESASPARRSVALLSAVCFPAATDELACPPPEEPFPHTAIKTVIRRVSHARKNPLLRRWRALKTQRRLASTPQPPEQREPSVELLDLLEIKVDPEMKELSGHPRDLCFVTALGRQALRLQMEQWQRRRERHRSRHTPSGSIIQQLLSHEDAGCHSCSTYCM</sequence>
<name>F0VM05_NEOCL</name>
<proteinExistence type="predicted"/>
<dbReference type="OrthoDB" id="331509at2759"/>
<dbReference type="EMBL" id="LN714485">
    <property type="protein sequence ID" value="CEL68988.1"/>
    <property type="molecule type" value="Genomic_DNA"/>
</dbReference>
<feature type="region of interest" description="Disordered" evidence="2">
    <location>
        <begin position="131"/>
        <end position="231"/>
    </location>
</feature>
<feature type="region of interest" description="Disordered" evidence="2">
    <location>
        <begin position="701"/>
        <end position="721"/>
    </location>
</feature>
<feature type="region of interest" description="Disordered" evidence="2">
    <location>
        <begin position="458"/>
        <end position="500"/>
    </location>
</feature>
<dbReference type="GeneID" id="13442214"/>
<feature type="compositionally biased region" description="Low complexity" evidence="2">
    <location>
        <begin position="50"/>
        <end position="60"/>
    </location>
</feature>
<feature type="region of interest" description="Disordered" evidence="2">
    <location>
        <begin position="791"/>
        <end position="811"/>
    </location>
</feature>
<evidence type="ECO:0000313" key="5">
    <source>
        <dbReference type="Proteomes" id="UP000007494"/>
    </source>
</evidence>
<feature type="coiled-coil region" evidence="1">
    <location>
        <begin position="636"/>
        <end position="701"/>
    </location>
</feature>
<dbReference type="Proteomes" id="UP000007494">
    <property type="component" value="Chromosome X"/>
</dbReference>
<reference evidence="4" key="4">
    <citation type="journal article" date="2015" name="PLoS ONE">
        <title>Comprehensive Evaluation of Toxoplasma gondii VEG and Neospora caninum LIV Genomes with Tachyzoite Stage Transcriptome and Proteome Defines Novel Transcript Features.</title>
        <authorList>
            <person name="Ramaprasad A."/>
            <person name="Mourier T."/>
            <person name="Naeem R."/>
            <person name="Malas T.B."/>
            <person name="Moussa E."/>
            <person name="Panigrahi A."/>
            <person name="Vermont S.J."/>
            <person name="Otto T.D."/>
            <person name="Wastling J."/>
            <person name="Pain A."/>
        </authorList>
    </citation>
    <scope>NUCLEOTIDE SEQUENCE</scope>
    <source>
        <strain evidence="4">Liverpool</strain>
    </source>
</reference>
<evidence type="ECO:0000313" key="4">
    <source>
        <dbReference type="EMBL" id="CEL68988.1"/>
    </source>
</evidence>
<reference evidence="5" key="3">
    <citation type="journal article" date="2012" name="PLoS Pathog.">
        <title>Comparative genomics of the apicomplexan parasites Toxoplasma gondii and Neospora caninum: Coccidia differing in host range and transmission strategy.</title>
        <authorList>
            <person name="Reid A.J."/>
            <person name="Vermont S.J."/>
            <person name="Cotton J.A."/>
            <person name="Harris D."/>
            <person name="Hill-Cawthorne G.A."/>
            <person name="Konen-Waisman S."/>
            <person name="Latham S.M."/>
            <person name="Mourier T."/>
            <person name="Norton R."/>
            <person name="Quail M.A."/>
            <person name="Sanders M."/>
            <person name="Shanmugam D."/>
            <person name="Sohal A."/>
            <person name="Wasmuth J.D."/>
            <person name="Brunk B."/>
            <person name="Grigg M.E."/>
            <person name="Howard J.C."/>
            <person name="Parkinson J."/>
            <person name="Roos D.S."/>
            <person name="Trees A.J."/>
            <person name="Berriman M."/>
            <person name="Pain A."/>
            <person name="Wastling J.M."/>
        </authorList>
    </citation>
    <scope>NUCLEOTIDE SEQUENCE [LARGE SCALE GENOMIC DNA]</scope>
    <source>
        <strain evidence="5">Liverpool</strain>
    </source>
</reference>
<organism evidence="3 5">
    <name type="scientific">Neospora caninum (strain Liverpool)</name>
    <dbReference type="NCBI Taxonomy" id="572307"/>
    <lineage>
        <taxon>Eukaryota</taxon>
        <taxon>Sar</taxon>
        <taxon>Alveolata</taxon>
        <taxon>Apicomplexa</taxon>
        <taxon>Conoidasida</taxon>
        <taxon>Coccidia</taxon>
        <taxon>Eucoccidiorida</taxon>
        <taxon>Eimeriorina</taxon>
        <taxon>Sarcocystidae</taxon>
        <taxon>Neospora</taxon>
    </lineage>
</organism>
<evidence type="ECO:0000313" key="3">
    <source>
        <dbReference type="EMBL" id="CBZ54283.1"/>
    </source>
</evidence>
<dbReference type="OMA" id="DWTHAAH"/>
<feature type="region of interest" description="Disordered" evidence="2">
    <location>
        <begin position="272"/>
        <end position="294"/>
    </location>
</feature>
<reference evidence="3" key="1">
    <citation type="submission" date="2011-02" db="EMBL/GenBank/DDBJ databases">
        <authorList>
            <person name="Aslett M."/>
        </authorList>
    </citation>
    <scope>NUCLEOTIDE SEQUENCE</scope>
    <source>
        <strain evidence="3">Liverpool</strain>
    </source>
</reference>
<dbReference type="AlphaFoldDB" id="F0VM05"/>
<keyword evidence="5" id="KW-1185">Reference proteome</keyword>
<protein>
    <submittedName>
        <fullName evidence="3">Uncharacterized protein</fullName>
    </submittedName>
</protein>
<gene>
    <name evidence="4" type="ORF">BN1204_047150</name>
    <name evidence="3" type="ORF">NCLIV_047150</name>
</gene>
<dbReference type="VEuPathDB" id="ToxoDB:NCLIV_047150"/>
<dbReference type="EMBL" id="FR823391">
    <property type="protein sequence ID" value="CBZ54283.1"/>
    <property type="molecule type" value="Genomic_DNA"/>
</dbReference>
<dbReference type="eggNOG" id="ENOG502QYWF">
    <property type="taxonomic scope" value="Eukaryota"/>
</dbReference>
<feature type="compositionally biased region" description="Low complexity" evidence="2">
    <location>
        <begin position="208"/>
        <end position="227"/>
    </location>
</feature>
<evidence type="ECO:0000256" key="1">
    <source>
        <dbReference type="SAM" id="Coils"/>
    </source>
</evidence>
<reference evidence="3" key="2">
    <citation type="submission" date="2011-03" db="EMBL/GenBank/DDBJ databases">
        <title>Comparative genomics and transcriptomics of Neospora caninum and Toxoplasma gondii.</title>
        <authorList>
            <person name="Reid A.J."/>
            <person name="Sohal A."/>
            <person name="Harris D."/>
            <person name="Quail M."/>
            <person name="Sanders M."/>
            <person name="Berriman M."/>
            <person name="Wastling J.M."/>
            <person name="Pain A."/>
        </authorList>
    </citation>
    <scope>NUCLEOTIDE SEQUENCE</scope>
    <source>
        <strain evidence="3">Liverpool</strain>
    </source>
</reference>